<dbReference type="PANTHER" id="PTHR43418">
    <property type="entry name" value="MULTIFUNCTIONAL TRYPTOPHAN BIOSYNTHESIS PROTEIN-RELATED"/>
    <property type="match status" value="1"/>
</dbReference>
<sequence>MNLLMIDNYDSFTYNLVHYLQANKKDVNVIVKQPHELYNDIIDEKSIIGVVVSPGPSHPKDRPEVIDFLREIWGETPIFGICLGHQMLWHMTGGEVSHLNRPVHGETYTLTHDETYIFNNIKNNIDITRYHSLVCKGENDEFLIAGTADDEIMAIRHKEYDIFGVQYHPESILSEFGHEQINNFINIALERY</sequence>
<dbReference type="PANTHER" id="PTHR43418:SF4">
    <property type="entry name" value="MULTIFUNCTIONAL TRYPTOPHAN BIOSYNTHESIS PROTEIN"/>
    <property type="match status" value="1"/>
</dbReference>
<dbReference type="AlphaFoldDB" id="A0A9Q2CYV2"/>
<accession>A0A9Q2CYV2</accession>
<feature type="domain" description="Glutamine amidotransferase" evidence="2">
    <location>
        <begin position="4"/>
        <end position="185"/>
    </location>
</feature>
<proteinExistence type="predicted"/>
<evidence type="ECO:0000256" key="1">
    <source>
        <dbReference type="ARBA" id="ARBA00022962"/>
    </source>
</evidence>
<dbReference type="PRINTS" id="PR00097">
    <property type="entry name" value="ANTSNTHASEII"/>
</dbReference>
<dbReference type="InterPro" id="IPR017926">
    <property type="entry name" value="GATASE"/>
</dbReference>
<protein>
    <submittedName>
        <fullName evidence="3">Anthranilate synthase/aminodeoxychorismate synthase-like glutamine amidotransferase</fullName>
    </submittedName>
</protein>
<dbReference type="PRINTS" id="PR00096">
    <property type="entry name" value="GATASE"/>
</dbReference>
<evidence type="ECO:0000313" key="3">
    <source>
        <dbReference type="EMBL" id="MBB5175698.1"/>
    </source>
</evidence>
<dbReference type="Pfam" id="PF00117">
    <property type="entry name" value="GATase"/>
    <property type="match status" value="1"/>
</dbReference>
<name>A0A9Q2CYV2_9STAP</name>
<keyword evidence="4" id="KW-1185">Reference proteome</keyword>
<evidence type="ECO:0000259" key="2">
    <source>
        <dbReference type="Pfam" id="PF00117"/>
    </source>
</evidence>
<dbReference type="PROSITE" id="PS51273">
    <property type="entry name" value="GATASE_TYPE_1"/>
    <property type="match status" value="1"/>
</dbReference>
<dbReference type="RefSeq" id="WP_183673233.1">
    <property type="nucleotide sequence ID" value="NZ_CBCRYX010000002.1"/>
</dbReference>
<dbReference type="NCBIfam" id="TIGR00566">
    <property type="entry name" value="trpG_papA"/>
    <property type="match status" value="1"/>
</dbReference>
<dbReference type="GO" id="GO:0004049">
    <property type="term" value="F:anthranilate synthase activity"/>
    <property type="evidence" value="ECO:0007669"/>
    <property type="project" value="TreeGrafter"/>
</dbReference>
<gene>
    <name evidence="3" type="ORF">HNQ45_000573</name>
</gene>
<dbReference type="Gene3D" id="3.40.50.880">
    <property type="match status" value="1"/>
</dbReference>
<dbReference type="PRINTS" id="PR00099">
    <property type="entry name" value="CPSGATASE"/>
</dbReference>
<reference evidence="3 4" key="1">
    <citation type="submission" date="2020-08" db="EMBL/GenBank/DDBJ databases">
        <title>Genomic Encyclopedia of Type Strains, Phase IV (KMG-IV): sequencing the most valuable type-strain genomes for metagenomic binning, comparative biology and taxonomic classification.</title>
        <authorList>
            <person name="Goeker M."/>
        </authorList>
    </citation>
    <scope>NUCLEOTIDE SEQUENCE [LARGE SCALE GENOMIC DNA]</scope>
    <source>
        <strain evidence="3 4">DSM 19163</strain>
    </source>
</reference>
<dbReference type="GO" id="GO:0000162">
    <property type="term" value="P:L-tryptophan biosynthetic process"/>
    <property type="evidence" value="ECO:0007669"/>
    <property type="project" value="TreeGrafter"/>
</dbReference>
<dbReference type="SUPFAM" id="SSF52317">
    <property type="entry name" value="Class I glutamine amidotransferase-like"/>
    <property type="match status" value="1"/>
</dbReference>
<dbReference type="FunFam" id="3.40.50.880:FF:000003">
    <property type="entry name" value="Anthranilate synthase component II"/>
    <property type="match status" value="1"/>
</dbReference>
<dbReference type="EMBL" id="JACHHF010000003">
    <property type="protein sequence ID" value="MBB5175698.1"/>
    <property type="molecule type" value="Genomic_DNA"/>
</dbReference>
<dbReference type="GO" id="GO:0005829">
    <property type="term" value="C:cytosol"/>
    <property type="evidence" value="ECO:0007669"/>
    <property type="project" value="TreeGrafter"/>
</dbReference>
<dbReference type="InterPro" id="IPR050472">
    <property type="entry name" value="Anth_synth/Amidotransfase"/>
</dbReference>
<dbReference type="InterPro" id="IPR029062">
    <property type="entry name" value="Class_I_gatase-like"/>
</dbReference>
<dbReference type="CDD" id="cd01743">
    <property type="entry name" value="GATase1_Anthranilate_Synthase"/>
    <property type="match status" value="1"/>
</dbReference>
<keyword evidence="1 3" id="KW-0315">Glutamine amidotransferase</keyword>
<evidence type="ECO:0000313" key="4">
    <source>
        <dbReference type="Proteomes" id="UP000579136"/>
    </source>
</evidence>
<organism evidence="3 4">
    <name type="scientific">Nosocomiicoccus ampullae</name>
    <dbReference type="NCBI Taxonomy" id="489910"/>
    <lineage>
        <taxon>Bacteria</taxon>
        <taxon>Bacillati</taxon>
        <taxon>Bacillota</taxon>
        <taxon>Bacilli</taxon>
        <taxon>Bacillales</taxon>
        <taxon>Staphylococcaceae</taxon>
        <taxon>Nosocomiicoccus</taxon>
    </lineage>
</organism>
<dbReference type="InterPro" id="IPR006221">
    <property type="entry name" value="TrpG/PapA_dom"/>
</dbReference>
<dbReference type="Proteomes" id="UP000579136">
    <property type="component" value="Unassembled WGS sequence"/>
</dbReference>
<comment type="caution">
    <text evidence="3">The sequence shown here is derived from an EMBL/GenBank/DDBJ whole genome shotgun (WGS) entry which is preliminary data.</text>
</comment>